<dbReference type="PANTHER" id="PTHR46880">
    <property type="entry name" value="RAS-ASSOCIATING DOMAIN-CONTAINING PROTEIN"/>
    <property type="match status" value="1"/>
</dbReference>
<dbReference type="Proteomes" id="UP001159428">
    <property type="component" value="Unassembled WGS sequence"/>
</dbReference>
<comment type="caution">
    <text evidence="1">The sequence shown here is derived from an EMBL/GenBank/DDBJ whole genome shotgun (WGS) entry which is preliminary data.</text>
</comment>
<dbReference type="EMBL" id="CALNXJ010000036">
    <property type="protein sequence ID" value="CAH3142237.1"/>
    <property type="molecule type" value="Genomic_DNA"/>
</dbReference>
<accession>A0AAU9XCN3</accession>
<evidence type="ECO:0008006" key="3">
    <source>
        <dbReference type="Google" id="ProtNLM"/>
    </source>
</evidence>
<evidence type="ECO:0000313" key="2">
    <source>
        <dbReference type="Proteomes" id="UP001159428"/>
    </source>
</evidence>
<proteinExistence type="predicted"/>
<reference evidence="1 2" key="1">
    <citation type="submission" date="2022-05" db="EMBL/GenBank/DDBJ databases">
        <authorList>
            <consortium name="Genoscope - CEA"/>
            <person name="William W."/>
        </authorList>
    </citation>
    <scope>NUCLEOTIDE SEQUENCE [LARGE SCALE GENOMIC DNA]</scope>
</reference>
<evidence type="ECO:0000313" key="1">
    <source>
        <dbReference type="EMBL" id="CAH3142237.1"/>
    </source>
</evidence>
<protein>
    <recommendedName>
        <fullName evidence="3">Transposase</fullName>
    </recommendedName>
</protein>
<dbReference type="AlphaFoldDB" id="A0AAU9XCN3"/>
<sequence>MQSQGWKEMEAKINTTYFITKEELPFSKFEGLLMSQSKNGVVLNNIYANKKSCAELVSFLSEGFRNDPIHVLKWKNYFSLMADRTADFGGTENETVVCRFVRDGVPVICIWGHKAVTHAHAEGIKEAIVSHSDDITEWDRRVVAFRADEASVDLGKKGGVAVLMRKDIPDHVVFHCLPHRLELALLEMQKSCKSVKEVCDVLNLVWKTHHYSVKSSRDLKALASELNKEALKTNSSTWDTMVARRQPRVESVYQVGRC</sequence>
<organism evidence="1 2">
    <name type="scientific">Pocillopora meandrina</name>
    <dbReference type="NCBI Taxonomy" id="46732"/>
    <lineage>
        <taxon>Eukaryota</taxon>
        <taxon>Metazoa</taxon>
        <taxon>Cnidaria</taxon>
        <taxon>Anthozoa</taxon>
        <taxon>Hexacorallia</taxon>
        <taxon>Scleractinia</taxon>
        <taxon>Astrocoeniina</taxon>
        <taxon>Pocilloporidae</taxon>
        <taxon>Pocillopora</taxon>
    </lineage>
</organism>
<keyword evidence="2" id="KW-1185">Reference proteome</keyword>
<name>A0AAU9XCN3_9CNID</name>
<gene>
    <name evidence="1" type="ORF">PMEA_00020023</name>
</gene>
<dbReference type="PANTHER" id="PTHR46880:SF5">
    <property type="entry name" value="DUF4371 DOMAIN-CONTAINING PROTEIN"/>
    <property type="match status" value="1"/>
</dbReference>